<dbReference type="PANTHER" id="PTHR47707">
    <property type="entry name" value="8-OXO-DGTP DIPHOSPHATASE"/>
    <property type="match status" value="1"/>
</dbReference>
<feature type="binding site" evidence="17">
    <location>
        <position position="28"/>
    </location>
    <ligand>
        <name>8-oxo-dGTP</name>
        <dbReference type="ChEBI" id="CHEBI:77896"/>
    </ligand>
</feature>
<evidence type="ECO:0000256" key="6">
    <source>
        <dbReference type="ARBA" id="ARBA00022763"/>
    </source>
</evidence>
<keyword evidence="5 18" id="KW-0479">Metal-binding</keyword>
<dbReference type="InterPro" id="IPR020476">
    <property type="entry name" value="Nudix_hydrolase"/>
</dbReference>
<evidence type="ECO:0000256" key="8">
    <source>
        <dbReference type="ARBA" id="ARBA00022842"/>
    </source>
</evidence>
<keyword evidence="21" id="KW-1185">Reference proteome</keyword>
<accession>A0A552X5X9</accession>
<dbReference type="EMBL" id="VJWL01000001">
    <property type="protein sequence ID" value="TRW50400.1"/>
    <property type="molecule type" value="Genomic_DNA"/>
</dbReference>
<keyword evidence="8 18" id="KW-0460">Magnesium</keyword>
<comment type="similarity">
    <text evidence="2">Belongs to the Nudix hydrolase family.</text>
</comment>
<dbReference type="PRINTS" id="PR01401">
    <property type="entry name" value="MUTATORMUTT"/>
</dbReference>
<dbReference type="InterPro" id="IPR029119">
    <property type="entry name" value="MutY_C"/>
</dbReference>
<dbReference type="InterPro" id="IPR047127">
    <property type="entry name" value="MutT-like"/>
</dbReference>
<dbReference type="GO" id="GO:0044716">
    <property type="term" value="F:8-oxo-GDP phosphatase activity"/>
    <property type="evidence" value="ECO:0007669"/>
    <property type="project" value="TreeGrafter"/>
</dbReference>
<dbReference type="GO" id="GO:0008413">
    <property type="term" value="F:8-oxo-7,8-dihydroguanosine triphosphate pyrophosphatase activity"/>
    <property type="evidence" value="ECO:0007669"/>
    <property type="project" value="InterPro"/>
</dbReference>
<evidence type="ECO:0000256" key="15">
    <source>
        <dbReference type="ARBA" id="ARBA00041979"/>
    </source>
</evidence>
<keyword evidence="9" id="KW-0234">DNA repair</keyword>
<feature type="binding site" evidence="17">
    <location>
        <position position="23"/>
    </location>
    <ligand>
        <name>8-oxo-dGTP</name>
        <dbReference type="ChEBI" id="CHEBI:77896"/>
    </ligand>
</feature>
<name>A0A552X5X9_9GAMM</name>
<evidence type="ECO:0000313" key="21">
    <source>
        <dbReference type="Proteomes" id="UP000320359"/>
    </source>
</evidence>
<evidence type="ECO:0000256" key="3">
    <source>
        <dbReference type="ARBA" id="ARBA00022457"/>
    </source>
</evidence>
<dbReference type="Proteomes" id="UP000320359">
    <property type="component" value="Unassembled WGS sequence"/>
</dbReference>
<evidence type="ECO:0000313" key="20">
    <source>
        <dbReference type="EMBL" id="TRW50400.1"/>
    </source>
</evidence>
<dbReference type="AlphaFoldDB" id="A0A552X5X9"/>
<keyword evidence="7" id="KW-0378">Hydrolase</keyword>
<dbReference type="InterPro" id="IPR003561">
    <property type="entry name" value="Mutator_MutT"/>
</dbReference>
<evidence type="ECO:0000256" key="11">
    <source>
        <dbReference type="ARBA" id="ARBA00036904"/>
    </source>
</evidence>
<evidence type="ECO:0000256" key="9">
    <source>
        <dbReference type="ARBA" id="ARBA00023204"/>
    </source>
</evidence>
<feature type="binding site" evidence="18">
    <location>
        <position position="57"/>
    </location>
    <ligand>
        <name>Mg(2+)</name>
        <dbReference type="ChEBI" id="CHEBI:18420"/>
    </ligand>
</feature>
<dbReference type="EC" id="3.6.1.55" evidence="12"/>
<evidence type="ECO:0000256" key="16">
    <source>
        <dbReference type="ARBA" id="ARBA00042798"/>
    </source>
</evidence>
<dbReference type="PRINTS" id="PR00502">
    <property type="entry name" value="NUDIXFAMILY"/>
</dbReference>
<dbReference type="PROSITE" id="PS51462">
    <property type="entry name" value="NUDIX"/>
    <property type="match status" value="1"/>
</dbReference>
<dbReference type="NCBIfam" id="TIGR00586">
    <property type="entry name" value="mutt"/>
    <property type="match status" value="1"/>
</dbReference>
<evidence type="ECO:0000259" key="19">
    <source>
        <dbReference type="PROSITE" id="PS51462"/>
    </source>
</evidence>
<evidence type="ECO:0000256" key="17">
    <source>
        <dbReference type="PIRSR" id="PIRSR603561-1"/>
    </source>
</evidence>
<dbReference type="PROSITE" id="PS00893">
    <property type="entry name" value="NUDIX_BOX"/>
    <property type="match status" value="1"/>
</dbReference>
<proteinExistence type="inferred from homology"/>
<dbReference type="FunFam" id="3.90.79.10:FF:000014">
    <property type="entry name" value="8-oxo-dGTP diphosphatase MutT"/>
    <property type="match status" value="1"/>
</dbReference>
<feature type="domain" description="Nudix hydrolase" evidence="19">
    <location>
        <begin position="1"/>
        <end position="130"/>
    </location>
</feature>
<evidence type="ECO:0000256" key="18">
    <source>
        <dbReference type="PIRSR" id="PIRSR603561-2"/>
    </source>
</evidence>
<dbReference type="RefSeq" id="WP_143235355.1">
    <property type="nucleotide sequence ID" value="NZ_VJWL01000001.1"/>
</dbReference>
<reference evidence="20 21" key="1">
    <citation type="submission" date="2019-07" db="EMBL/GenBank/DDBJ databases">
        <authorList>
            <person name="Yang M."/>
            <person name="Zhao D."/>
            <person name="Xiang H."/>
        </authorList>
    </citation>
    <scope>NUCLEOTIDE SEQUENCE [LARGE SCALE GENOMIC DNA]</scope>
    <source>
        <strain evidence="20 21">IM1326</strain>
    </source>
</reference>
<dbReference type="InterPro" id="IPR015797">
    <property type="entry name" value="NUDIX_hydrolase-like_dom_sf"/>
</dbReference>
<evidence type="ECO:0000256" key="10">
    <source>
        <dbReference type="ARBA" id="ARBA00035861"/>
    </source>
</evidence>
<feature type="binding site" evidence="17">
    <location>
        <position position="119"/>
    </location>
    <ligand>
        <name>8-oxo-dGTP</name>
        <dbReference type="ChEBI" id="CHEBI:77896"/>
    </ligand>
</feature>
<organism evidence="20 21">
    <name type="scientific">Aliidiomarina halalkaliphila</name>
    <dbReference type="NCBI Taxonomy" id="2593535"/>
    <lineage>
        <taxon>Bacteria</taxon>
        <taxon>Pseudomonadati</taxon>
        <taxon>Pseudomonadota</taxon>
        <taxon>Gammaproteobacteria</taxon>
        <taxon>Alteromonadales</taxon>
        <taxon>Idiomarinaceae</taxon>
        <taxon>Aliidiomarina</taxon>
    </lineage>
</organism>
<dbReference type="InterPro" id="IPR000086">
    <property type="entry name" value="NUDIX_hydrolase_dom"/>
</dbReference>
<dbReference type="Pfam" id="PF14815">
    <property type="entry name" value="NUDIX_4"/>
    <property type="match status" value="1"/>
</dbReference>
<dbReference type="PANTHER" id="PTHR47707:SF1">
    <property type="entry name" value="NUDIX HYDROLASE FAMILY PROTEIN"/>
    <property type="match status" value="1"/>
</dbReference>
<dbReference type="GO" id="GO:0006260">
    <property type="term" value="P:DNA replication"/>
    <property type="evidence" value="ECO:0007669"/>
    <property type="project" value="UniProtKB-KW"/>
</dbReference>
<dbReference type="GO" id="GO:0044715">
    <property type="term" value="F:8-oxo-dGDP phosphatase activity"/>
    <property type="evidence" value="ECO:0007669"/>
    <property type="project" value="TreeGrafter"/>
</dbReference>
<comment type="catalytic activity">
    <reaction evidence="11">
        <text>8-oxo-GTP + H2O = 8-oxo-GMP + diphosphate + H(+)</text>
        <dbReference type="Rhea" id="RHEA:67616"/>
        <dbReference type="ChEBI" id="CHEBI:15377"/>
        <dbReference type="ChEBI" id="CHEBI:15378"/>
        <dbReference type="ChEBI" id="CHEBI:33019"/>
        <dbReference type="ChEBI" id="CHEBI:143553"/>
        <dbReference type="ChEBI" id="CHEBI:145694"/>
    </reaction>
</comment>
<evidence type="ECO:0000256" key="12">
    <source>
        <dbReference type="ARBA" id="ARBA00038905"/>
    </source>
</evidence>
<protein>
    <recommendedName>
        <fullName evidence="13">8-oxo-dGTP diphosphatase</fullName>
        <ecNumber evidence="12">3.6.1.55</ecNumber>
    </recommendedName>
    <alternativeName>
        <fullName evidence="16">7,8-dihydro-8-oxoguanine-triphosphatase</fullName>
    </alternativeName>
    <alternativeName>
        <fullName evidence="15">Mutator protein MutT</fullName>
    </alternativeName>
    <alternativeName>
        <fullName evidence="14">dGTP pyrophosphohydrolase</fullName>
    </alternativeName>
</protein>
<dbReference type="CDD" id="cd03425">
    <property type="entry name" value="NUDIX_MutT_NudA_like"/>
    <property type="match status" value="1"/>
</dbReference>
<dbReference type="GO" id="GO:0006281">
    <property type="term" value="P:DNA repair"/>
    <property type="evidence" value="ECO:0007669"/>
    <property type="project" value="UniProtKB-KW"/>
</dbReference>
<evidence type="ECO:0000256" key="2">
    <source>
        <dbReference type="ARBA" id="ARBA00005582"/>
    </source>
</evidence>
<comment type="caution">
    <text evidence="20">The sequence shown here is derived from an EMBL/GenBank/DDBJ whole genome shotgun (WGS) entry which is preliminary data.</text>
</comment>
<comment type="cofactor">
    <cofactor evidence="1 18">
        <name>Mg(2+)</name>
        <dbReference type="ChEBI" id="CHEBI:18420"/>
    </cofactor>
</comment>
<feature type="binding site" evidence="18">
    <location>
        <position position="37"/>
    </location>
    <ligand>
        <name>Mg(2+)</name>
        <dbReference type="ChEBI" id="CHEBI:18420"/>
    </ligand>
</feature>
<comment type="catalytic activity">
    <reaction evidence="10">
        <text>8-oxo-dGTP + H2O = 8-oxo-dGMP + diphosphate + H(+)</text>
        <dbReference type="Rhea" id="RHEA:31575"/>
        <dbReference type="ChEBI" id="CHEBI:15377"/>
        <dbReference type="ChEBI" id="CHEBI:15378"/>
        <dbReference type="ChEBI" id="CHEBI:33019"/>
        <dbReference type="ChEBI" id="CHEBI:63224"/>
        <dbReference type="ChEBI" id="CHEBI:77896"/>
        <dbReference type="EC" id="3.6.1.55"/>
    </reaction>
</comment>
<dbReference type="OrthoDB" id="9810648at2"/>
<feature type="binding site" evidence="17">
    <location>
        <begin position="34"/>
        <end position="37"/>
    </location>
    <ligand>
        <name>8-oxo-dGTP</name>
        <dbReference type="ChEBI" id="CHEBI:77896"/>
    </ligand>
</feature>
<dbReference type="GO" id="GO:0035539">
    <property type="term" value="F:8-oxo-7,8-dihydrodeoxyguanosine triphosphate pyrophosphatase activity"/>
    <property type="evidence" value="ECO:0007669"/>
    <property type="project" value="UniProtKB-EC"/>
</dbReference>
<evidence type="ECO:0000256" key="14">
    <source>
        <dbReference type="ARBA" id="ARBA00041592"/>
    </source>
</evidence>
<keyword evidence="4" id="KW-0235">DNA replication</keyword>
<sequence length="142" mass="15611">MKHVHVAVGVIENADGDILISQRAQSQHQGGFWEFPGGKVEDGENVVVALVRELQEELNLHVGHATPMLKVAHNYSDKSVLLDVWHVTEFSGKIQGNEGQPWRWVARPDLINYTFPPANGPILEAVLSLPSRSTARTSDPSA</sequence>
<keyword evidence="6" id="KW-0227">DNA damage</keyword>
<evidence type="ECO:0000256" key="4">
    <source>
        <dbReference type="ARBA" id="ARBA00022705"/>
    </source>
</evidence>
<dbReference type="SUPFAM" id="SSF55811">
    <property type="entry name" value="Nudix"/>
    <property type="match status" value="1"/>
</dbReference>
<dbReference type="GO" id="GO:0046872">
    <property type="term" value="F:metal ion binding"/>
    <property type="evidence" value="ECO:0007669"/>
    <property type="project" value="UniProtKB-KW"/>
</dbReference>
<evidence type="ECO:0000256" key="1">
    <source>
        <dbReference type="ARBA" id="ARBA00001946"/>
    </source>
</evidence>
<keyword evidence="3" id="KW-0515">Mutator protein</keyword>
<evidence type="ECO:0000256" key="13">
    <source>
        <dbReference type="ARBA" id="ARBA00040794"/>
    </source>
</evidence>
<evidence type="ECO:0000256" key="7">
    <source>
        <dbReference type="ARBA" id="ARBA00022801"/>
    </source>
</evidence>
<gene>
    <name evidence="20" type="primary">mutT</name>
    <name evidence="20" type="ORF">FM042_06110</name>
</gene>
<dbReference type="Gene3D" id="3.90.79.10">
    <property type="entry name" value="Nucleoside Triphosphate Pyrophosphohydrolase"/>
    <property type="match status" value="1"/>
</dbReference>
<dbReference type="InterPro" id="IPR020084">
    <property type="entry name" value="NUDIX_hydrolase_CS"/>
</dbReference>
<evidence type="ECO:0000256" key="5">
    <source>
        <dbReference type="ARBA" id="ARBA00022723"/>
    </source>
</evidence>